<dbReference type="GO" id="GO:0003935">
    <property type="term" value="F:GTP cyclohydrolase II activity"/>
    <property type="evidence" value="ECO:0007669"/>
    <property type="project" value="TreeGrafter"/>
</dbReference>
<protein>
    <recommendedName>
        <fullName evidence="3">3,4-dihydroxy-2-butanone-4-phosphate synthase</fullName>
        <ecNumber evidence="3">4.1.99.12</ecNumber>
    </recommendedName>
</protein>
<dbReference type="InterPro" id="IPR000422">
    <property type="entry name" value="DHBP_synthase_RibB"/>
</dbReference>
<keyword evidence="7" id="KW-1185">Reference proteome</keyword>
<dbReference type="AlphaFoldDB" id="A0A9W6P0Y8"/>
<dbReference type="RefSeq" id="WP_051738301.1">
    <property type="nucleotide sequence ID" value="NZ_BAAAUZ010000075.1"/>
</dbReference>
<evidence type="ECO:0000256" key="3">
    <source>
        <dbReference type="ARBA" id="ARBA00012153"/>
    </source>
</evidence>
<evidence type="ECO:0000256" key="2">
    <source>
        <dbReference type="ARBA" id="ARBA00004904"/>
    </source>
</evidence>
<dbReference type="GO" id="GO:0046872">
    <property type="term" value="F:metal ion binding"/>
    <property type="evidence" value="ECO:0007669"/>
    <property type="project" value="UniProtKB-KW"/>
</dbReference>
<comment type="caution">
    <text evidence="6">The sequence shown here is derived from an EMBL/GenBank/DDBJ whole genome shotgun (WGS) entry which is preliminary data.</text>
</comment>
<reference evidence="6" key="1">
    <citation type="journal article" date="2014" name="Int. J. Syst. Evol. Microbiol.">
        <title>Complete genome sequence of Corynebacterium casei LMG S-19264T (=DSM 44701T), isolated from a smear-ripened cheese.</title>
        <authorList>
            <consortium name="US DOE Joint Genome Institute (JGI-PGF)"/>
            <person name="Walter F."/>
            <person name="Albersmeier A."/>
            <person name="Kalinowski J."/>
            <person name="Ruckert C."/>
        </authorList>
    </citation>
    <scope>NUCLEOTIDE SEQUENCE</scope>
    <source>
        <strain evidence="6">VKM Ac-1069</strain>
    </source>
</reference>
<dbReference type="EMBL" id="BSFQ01000057">
    <property type="protein sequence ID" value="GLL15827.1"/>
    <property type="molecule type" value="Genomic_DNA"/>
</dbReference>
<evidence type="ECO:0000256" key="4">
    <source>
        <dbReference type="ARBA" id="ARBA00022619"/>
    </source>
</evidence>
<dbReference type="Gene3D" id="3.90.870.10">
    <property type="entry name" value="DHBP synthase"/>
    <property type="match status" value="1"/>
</dbReference>
<gene>
    <name evidence="6" type="ORF">GCM10017577_69810</name>
</gene>
<dbReference type="PANTHER" id="PTHR21327:SF18">
    <property type="entry name" value="3,4-DIHYDROXY-2-BUTANONE 4-PHOSPHATE SYNTHASE"/>
    <property type="match status" value="1"/>
</dbReference>
<proteinExistence type="predicted"/>
<dbReference type="PANTHER" id="PTHR21327">
    <property type="entry name" value="GTP CYCLOHYDROLASE II-RELATED"/>
    <property type="match status" value="1"/>
</dbReference>
<evidence type="ECO:0000313" key="6">
    <source>
        <dbReference type="EMBL" id="GLL15827.1"/>
    </source>
</evidence>
<dbReference type="EC" id="4.1.99.12" evidence="3"/>
<dbReference type="Proteomes" id="UP001143463">
    <property type="component" value="Unassembled WGS sequence"/>
</dbReference>
<keyword evidence="5" id="KW-0479">Metal-binding</keyword>
<sequence>MSVLIDEREPSTLAGRGNRPAVVLDGRGSGLIVVPADDVATETMAFLIRIGSGFVQVALDERSCDRLLLPPMVWPVPSGPRGDHCVSVDAAHGVSTGISAADRAHTARLLAAPATTPDELTRPGHVVPVRARTPDSPAGLALALVAQTGHRAAVLTAAVPLGDPCAEARTADLRALADVHGLDLIEASDLLVRVGRPFY</sequence>
<reference evidence="6" key="2">
    <citation type="submission" date="2023-01" db="EMBL/GenBank/DDBJ databases">
        <authorList>
            <person name="Sun Q."/>
            <person name="Evtushenko L."/>
        </authorList>
    </citation>
    <scope>NUCLEOTIDE SEQUENCE</scope>
    <source>
        <strain evidence="6">VKM Ac-1069</strain>
    </source>
</reference>
<evidence type="ECO:0000256" key="5">
    <source>
        <dbReference type="ARBA" id="ARBA00022723"/>
    </source>
</evidence>
<dbReference type="Pfam" id="PF00926">
    <property type="entry name" value="DHBP_synthase"/>
    <property type="match status" value="1"/>
</dbReference>
<comment type="function">
    <text evidence="1">Catalyzes the conversion of D-ribulose 5-phosphate to formate and 3,4-dihydroxy-2-butanone 4-phosphate.</text>
</comment>
<evidence type="ECO:0000256" key="1">
    <source>
        <dbReference type="ARBA" id="ARBA00002284"/>
    </source>
</evidence>
<dbReference type="SUPFAM" id="SSF55821">
    <property type="entry name" value="YrdC/RibB"/>
    <property type="match status" value="1"/>
</dbReference>
<evidence type="ECO:0000313" key="7">
    <source>
        <dbReference type="Proteomes" id="UP001143463"/>
    </source>
</evidence>
<keyword evidence="4" id="KW-0686">Riboflavin biosynthesis</keyword>
<organism evidence="6 7">
    <name type="scientific">Pseudonocardia halophobica</name>
    <dbReference type="NCBI Taxonomy" id="29401"/>
    <lineage>
        <taxon>Bacteria</taxon>
        <taxon>Bacillati</taxon>
        <taxon>Actinomycetota</taxon>
        <taxon>Actinomycetes</taxon>
        <taxon>Pseudonocardiales</taxon>
        <taxon>Pseudonocardiaceae</taxon>
        <taxon>Pseudonocardia</taxon>
    </lineage>
</organism>
<dbReference type="GO" id="GO:0005829">
    <property type="term" value="C:cytosol"/>
    <property type="evidence" value="ECO:0007669"/>
    <property type="project" value="TreeGrafter"/>
</dbReference>
<dbReference type="GO" id="GO:0008686">
    <property type="term" value="F:3,4-dihydroxy-2-butanone-4-phosphate synthase activity"/>
    <property type="evidence" value="ECO:0007669"/>
    <property type="project" value="UniProtKB-EC"/>
</dbReference>
<dbReference type="GO" id="GO:0009231">
    <property type="term" value="P:riboflavin biosynthetic process"/>
    <property type="evidence" value="ECO:0007669"/>
    <property type="project" value="UniProtKB-KW"/>
</dbReference>
<accession>A0A9W6P0Y8</accession>
<name>A0A9W6P0Y8_9PSEU</name>
<comment type="pathway">
    <text evidence="2">Cofactor biosynthesis; riboflavin biosynthesis; 2-hydroxy-3-oxobutyl phosphate from D-ribulose 5-phosphate: step 1/1.</text>
</comment>
<dbReference type="InterPro" id="IPR017945">
    <property type="entry name" value="DHBP_synth_RibB-like_a/b_dom"/>
</dbReference>